<dbReference type="PANTHER" id="PTHR34978:SF3">
    <property type="entry name" value="SLR0241 PROTEIN"/>
    <property type="match status" value="1"/>
</dbReference>
<protein>
    <submittedName>
        <fullName evidence="3">M56 family metallopeptidase</fullName>
    </submittedName>
</protein>
<feature type="transmembrane region" description="Helical" evidence="1">
    <location>
        <begin position="229"/>
        <end position="250"/>
    </location>
</feature>
<keyword evidence="4" id="KW-1185">Reference proteome</keyword>
<feature type="domain" description="Peptidase M56" evidence="2">
    <location>
        <begin position="137"/>
        <end position="243"/>
    </location>
</feature>
<sequence length="484" mass="56617">MSIYLFKFAVCSALLLILYHLVLEKEKMPVFNRFYLLFSLLFSGFIPLVSYELPVETLPSVVEKTPTLSTVIQSGPLTPNDPVSISAVTDTLPLTTYLWGLYGVITLAFLLRFTKNLYSFWQMIFTHPTVKMGEMNLVLIPQNNTPYSFGKYVFVNRRAFENDEIEAEILQHEQAHIRQRHTLDVIFIEIFLAFCWWNPAVWLYRRAIRLNHEFLADDWVIKTHRNPPAYQYLLLHKISLHSGVTLASSFNYLLTKKRFKMMNKFTSTKRAYLLQTTALCVFSALVFIFSDISFAQTPPSVTPKPAQEAESNKDGVSQALVEEYQQIVEKYLTRGGKDGKEIYRLDRPSEPDRARLEVIFRAMSKEQQLKQNWAMNPPLSPLPRITPTEREFEAYKDAKVYGVWIDEKKVSNTALNKYKASDFSQVFLSKLYKNAQATIGFKYKFQLDLMTNDYYEKYRDKRLADKRYWLGSNREKFRHENQKK</sequence>
<dbReference type="RefSeq" id="WP_253523864.1">
    <property type="nucleotide sequence ID" value="NZ_JAMZEL010000001.1"/>
</dbReference>
<organism evidence="3 4">
    <name type="scientific">Runella salmonicolor</name>
    <dbReference type="NCBI Taxonomy" id="2950278"/>
    <lineage>
        <taxon>Bacteria</taxon>
        <taxon>Pseudomonadati</taxon>
        <taxon>Bacteroidota</taxon>
        <taxon>Cytophagia</taxon>
        <taxon>Cytophagales</taxon>
        <taxon>Spirosomataceae</taxon>
        <taxon>Runella</taxon>
    </lineage>
</organism>
<evidence type="ECO:0000259" key="2">
    <source>
        <dbReference type="Pfam" id="PF05569"/>
    </source>
</evidence>
<keyword evidence="1" id="KW-0472">Membrane</keyword>
<comment type="caution">
    <text evidence="3">The sequence shown here is derived from an EMBL/GenBank/DDBJ whole genome shotgun (WGS) entry which is preliminary data.</text>
</comment>
<evidence type="ECO:0000313" key="4">
    <source>
        <dbReference type="Proteomes" id="UP001204772"/>
    </source>
</evidence>
<dbReference type="Pfam" id="PF05569">
    <property type="entry name" value="Peptidase_M56"/>
    <property type="match status" value="1"/>
</dbReference>
<evidence type="ECO:0000313" key="3">
    <source>
        <dbReference type="EMBL" id="MCP1380872.1"/>
    </source>
</evidence>
<gene>
    <name evidence="3" type="ORF">NCI00_00480</name>
</gene>
<feature type="transmembrane region" description="Helical" evidence="1">
    <location>
        <begin position="271"/>
        <end position="290"/>
    </location>
</feature>
<dbReference type="InterPro" id="IPR008756">
    <property type="entry name" value="Peptidase_M56"/>
</dbReference>
<feature type="transmembrane region" description="Helical" evidence="1">
    <location>
        <begin position="96"/>
        <end position="113"/>
    </location>
</feature>
<reference evidence="3 4" key="1">
    <citation type="submission" date="2022-06" db="EMBL/GenBank/DDBJ databases">
        <title>Runella sp. S5 genome sequencing.</title>
        <authorList>
            <person name="Park S."/>
        </authorList>
    </citation>
    <scope>NUCLEOTIDE SEQUENCE [LARGE SCALE GENOMIC DNA]</scope>
    <source>
        <strain evidence="3 4">S5</strain>
    </source>
</reference>
<proteinExistence type="predicted"/>
<evidence type="ECO:0000256" key="1">
    <source>
        <dbReference type="SAM" id="Phobius"/>
    </source>
</evidence>
<feature type="transmembrane region" description="Helical" evidence="1">
    <location>
        <begin position="34"/>
        <end position="51"/>
    </location>
</feature>
<accession>A0ABT1FGI9</accession>
<name>A0ABT1FGI9_9BACT</name>
<dbReference type="EMBL" id="JAMZEL010000001">
    <property type="protein sequence ID" value="MCP1380872.1"/>
    <property type="molecule type" value="Genomic_DNA"/>
</dbReference>
<feature type="transmembrane region" description="Helical" evidence="1">
    <location>
        <begin position="185"/>
        <end position="204"/>
    </location>
</feature>
<dbReference type="Proteomes" id="UP001204772">
    <property type="component" value="Unassembled WGS sequence"/>
</dbReference>
<keyword evidence="1" id="KW-1133">Transmembrane helix</keyword>
<keyword evidence="1" id="KW-0812">Transmembrane</keyword>
<dbReference type="PANTHER" id="PTHR34978">
    <property type="entry name" value="POSSIBLE SENSOR-TRANSDUCER PROTEIN BLAR"/>
    <property type="match status" value="1"/>
</dbReference>
<dbReference type="CDD" id="cd07341">
    <property type="entry name" value="M56_BlaR1_MecR1_like"/>
    <property type="match status" value="1"/>
</dbReference>
<dbReference type="InterPro" id="IPR052173">
    <property type="entry name" value="Beta-lactam_resp_regulator"/>
</dbReference>
<feature type="transmembrane region" description="Helical" evidence="1">
    <location>
        <begin position="6"/>
        <end position="22"/>
    </location>
</feature>